<evidence type="ECO:0000256" key="1">
    <source>
        <dbReference type="SAM" id="MobiDB-lite"/>
    </source>
</evidence>
<protein>
    <submittedName>
        <fullName evidence="3">Uncharacterized protein</fullName>
    </submittedName>
</protein>
<evidence type="ECO:0000313" key="4">
    <source>
        <dbReference type="Proteomes" id="UP000295636"/>
    </source>
</evidence>
<dbReference type="RefSeq" id="WP_133236667.1">
    <property type="nucleotide sequence ID" value="NZ_SMRT01000033.1"/>
</dbReference>
<accession>A0A4R5K7Q8</accession>
<feature type="transmembrane region" description="Helical" evidence="2">
    <location>
        <begin position="12"/>
        <end position="29"/>
    </location>
</feature>
<keyword evidence="2" id="KW-1133">Transmembrane helix</keyword>
<sequence length="108" mass="11507">MENESIGKKHPFQFAMMLAIFSALGPFTVDMYLSSLPQFGDLGISGEYSAIPFGVVIFATSVLSIIFYFMLVKKSEASSSPGISHSPSGGSYVGSSAGQGKRDAERQL</sequence>
<gene>
    <name evidence="3" type="ORF">E1757_34005</name>
</gene>
<dbReference type="AlphaFoldDB" id="A0A4R5K7Q8"/>
<reference evidence="3 4" key="1">
    <citation type="submission" date="2019-03" db="EMBL/GenBank/DDBJ databases">
        <title>This is whole genome sequence of Paenibacillus sp MS74 strain.</title>
        <authorList>
            <person name="Trinh H.N."/>
        </authorList>
    </citation>
    <scope>NUCLEOTIDE SEQUENCE [LARGE SCALE GENOMIC DNA]</scope>
    <source>
        <strain evidence="3 4">MS74</strain>
    </source>
</reference>
<feature type="transmembrane region" description="Helical" evidence="2">
    <location>
        <begin position="49"/>
        <end position="71"/>
    </location>
</feature>
<keyword evidence="2" id="KW-0812">Transmembrane</keyword>
<feature type="compositionally biased region" description="Low complexity" evidence="1">
    <location>
        <begin position="78"/>
        <end position="90"/>
    </location>
</feature>
<organism evidence="3 4">
    <name type="scientific">Paenibacillus piri</name>
    <dbReference type="NCBI Taxonomy" id="2547395"/>
    <lineage>
        <taxon>Bacteria</taxon>
        <taxon>Bacillati</taxon>
        <taxon>Bacillota</taxon>
        <taxon>Bacilli</taxon>
        <taxon>Bacillales</taxon>
        <taxon>Paenibacillaceae</taxon>
        <taxon>Paenibacillus</taxon>
    </lineage>
</organism>
<proteinExistence type="predicted"/>
<evidence type="ECO:0000256" key="2">
    <source>
        <dbReference type="SAM" id="Phobius"/>
    </source>
</evidence>
<dbReference type="EMBL" id="SMRT01000033">
    <property type="protein sequence ID" value="TDF90524.1"/>
    <property type="molecule type" value="Genomic_DNA"/>
</dbReference>
<keyword evidence="4" id="KW-1185">Reference proteome</keyword>
<evidence type="ECO:0000313" key="3">
    <source>
        <dbReference type="EMBL" id="TDF90524.1"/>
    </source>
</evidence>
<feature type="region of interest" description="Disordered" evidence="1">
    <location>
        <begin position="78"/>
        <end position="108"/>
    </location>
</feature>
<dbReference type="Proteomes" id="UP000295636">
    <property type="component" value="Unassembled WGS sequence"/>
</dbReference>
<keyword evidence="2" id="KW-0472">Membrane</keyword>
<comment type="caution">
    <text evidence="3">The sequence shown here is derived from an EMBL/GenBank/DDBJ whole genome shotgun (WGS) entry which is preliminary data.</text>
</comment>
<name>A0A4R5K7Q8_9BACL</name>
<dbReference type="OrthoDB" id="2991755at2"/>